<name>A0A1N7G129_9EURY</name>
<evidence type="ECO:0000313" key="3">
    <source>
        <dbReference type="Proteomes" id="UP000185687"/>
    </source>
</evidence>
<dbReference type="Proteomes" id="UP000187321">
    <property type="component" value="Plasmid unnamed2"/>
</dbReference>
<keyword evidence="3" id="KW-1185">Reference proteome</keyword>
<organism evidence="2 3">
    <name type="scientific">Natronorubrum daqingense</name>
    <dbReference type="NCBI Taxonomy" id="588898"/>
    <lineage>
        <taxon>Archaea</taxon>
        <taxon>Methanobacteriati</taxon>
        <taxon>Methanobacteriota</taxon>
        <taxon>Stenosarchaea group</taxon>
        <taxon>Halobacteria</taxon>
        <taxon>Halobacteriales</taxon>
        <taxon>Natrialbaceae</taxon>
        <taxon>Natronorubrum</taxon>
    </lineage>
</organism>
<dbReference type="EMBL" id="FTNP01000008">
    <property type="protein sequence ID" value="SIS06320.1"/>
    <property type="molecule type" value="Genomic_DNA"/>
</dbReference>
<reference evidence="1 4" key="1">
    <citation type="submission" date="2017-01" db="EMBL/GenBank/DDBJ databases">
        <title>Complete genome sequence of Haloterrigena daqingensis type strain (JX313T).</title>
        <authorList>
            <person name="Shuang W."/>
        </authorList>
    </citation>
    <scope>NUCLEOTIDE SEQUENCE [LARGE SCALE GENOMIC DNA]</scope>
    <source>
        <strain evidence="4">JX313</strain>
        <strain evidence="1">JX313T</strain>
        <plasmid evidence="4">Plasmid unnamed2</plasmid>
        <plasmid evidence="1">unnamed2</plasmid>
    </source>
</reference>
<sequence length="116" mass="12631">MNTNAPVIALESVDRYDRVDVPALDLELTIVDLLGEYFGQPGLVGVDSGDQDQRYLIATRGDSDRDGLRIEHWNGTTYRVKLHAQALEAGSGPTDAIVPKATSERVRGGQTVPLRV</sequence>
<dbReference type="EMBL" id="CP019329">
    <property type="protein sequence ID" value="APX98624.1"/>
    <property type="molecule type" value="Genomic_DNA"/>
</dbReference>
<dbReference type="GeneID" id="30957916"/>
<keyword evidence="1" id="KW-0614">Plasmid</keyword>
<accession>A0A1N7G129</accession>
<gene>
    <name evidence="1" type="ORF">BB347_18195</name>
    <name evidence="2" type="ORF">SAMN05421809_3655</name>
</gene>
<dbReference type="Proteomes" id="UP000185687">
    <property type="component" value="Unassembled WGS sequence"/>
</dbReference>
<evidence type="ECO:0000313" key="1">
    <source>
        <dbReference type="EMBL" id="APX98624.1"/>
    </source>
</evidence>
<evidence type="ECO:0000313" key="2">
    <source>
        <dbReference type="EMBL" id="SIS06320.1"/>
    </source>
</evidence>
<proteinExistence type="predicted"/>
<evidence type="ECO:0000313" key="4">
    <source>
        <dbReference type="Proteomes" id="UP000187321"/>
    </source>
</evidence>
<protein>
    <submittedName>
        <fullName evidence="2">Uncharacterized protein</fullName>
    </submittedName>
</protein>
<reference evidence="2 3" key="2">
    <citation type="submission" date="2017-01" db="EMBL/GenBank/DDBJ databases">
        <authorList>
            <person name="Mah S.A."/>
            <person name="Swanson W.J."/>
            <person name="Moy G.W."/>
            <person name="Vacquier V.D."/>
        </authorList>
    </citation>
    <scope>NUCLEOTIDE SEQUENCE [LARGE SCALE GENOMIC DNA]</scope>
    <source>
        <strain evidence="2 3">CGMCC 1.8909</strain>
    </source>
</reference>
<dbReference type="RefSeq" id="WP_076584082.1">
    <property type="nucleotide sequence ID" value="NZ_CP019329.1"/>
</dbReference>
<dbReference type="AlphaFoldDB" id="A0A1N7G129"/>
<dbReference type="KEGG" id="hda:BB347_18195"/>
<geneLocation type="plasmid" evidence="1">
    <name>unnamed2</name>
</geneLocation>